<sequence length="68" mass="7692">MTDRELFIVEVDSFEGQEATISVSDADGAPLRAVYCIARRDEATGVLQFFDYGYTSIREAREAWPQAR</sequence>
<organism evidence="1 2">
    <name type="scientific">Gemmatimonas phototrophica</name>
    <dbReference type="NCBI Taxonomy" id="1379270"/>
    <lineage>
        <taxon>Bacteria</taxon>
        <taxon>Pseudomonadati</taxon>
        <taxon>Gemmatimonadota</taxon>
        <taxon>Gemmatimonadia</taxon>
        <taxon>Gemmatimonadales</taxon>
        <taxon>Gemmatimonadaceae</taxon>
        <taxon>Gemmatimonas</taxon>
    </lineage>
</organism>
<reference evidence="1 2" key="2">
    <citation type="journal article" date="2016" name="Environ. Microbiol. Rep.">
        <title>Metagenomic evidence for the presence of phototrophic Gemmatimonadetes bacteria in diverse environments.</title>
        <authorList>
            <person name="Zeng Y."/>
            <person name="Baumbach J."/>
            <person name="Barbosa E.G."/>
            <person name="Azevedo V."/>
            <person name="Zhang C."/>
            <person name="Koblizek M."/>
        </authorList>
    </citation>
    <scope>NUCLEOTIDE SEQUENCE [LARGE SCALE GENOMIC DNA]</scope>
    <source>
        <strain evidence="1 2">AP64</strain>
    </source>
</reference>
<dbReference type="Proteomes" id="UP000076404">
    <property type="component" value="Chromosome"/>
</dbReference>
<evidence type="ECO:0000313" key="1">
    <source>
        <dbReference type="EMBL" id="AMW06293.1"/>
    </source>
</evidence>
<accession>A0A143BNT4</accession>
<name>A0A143BNT4_9BACT</name>
<dbReference type="RefSeq" id="WP_026850986.1">
    <property type="nucleotide sequence ID" value="NZ_CP011454.1"/>
</dbReference>
<dbReference type="eggNOG" id="ENOG503151A">
    <property type="taxonomic scope" value="Bacteria"/>
</dbReference>
<dbReference type="STRING" id="1379270.GEMMAAP_18925"/>
<dbReference type="EMBL" id="CP011454">
    <property type="protein sequence ID" value="AMW06293.1"/>
    <property type="molecule type" value="Genomic_DNA"/>
</dbReference>
<proteinExistence type="predicted"/>
<keyword evidence="2" id="KW-1185">Reference proteome</keyword>
<protein>
    <submittedName>
        <fullName evidence="1">Uncharacterized protein</fullName>
    </submittedName>
</protein>
<reference evidence="1 2" key="1">
    <citation type="journal article" date="2014" name="Proc. Natl. Acad. Sci. U.S.A.">
        <title>Functional type 2 photosynthetic reaction centers found in the rare bacterial phylum Gemmatimonadetes.</title>
        <authorList>
            <person name="Zeng Y."/>
            <person name="Feng F."/>
            <person name="Medova H."/>
            <person name="Dean J."/>
            <person name="Koblizek M."/>
        </authorList>
    </citation>
    <scope>NUCLEOTIDE SEQUENCE [LARGE SCALE GENOMIC DNA]</scope>
    <source>
        <strain evidence="1 2">AP64</strain>
    </source>
</reference>
<evidence type="ECO:0000313" key="2">
    <source>
        <dbReference type="Proteomes" id="UP000076404"/>
    </source>
</evidence>
<gene>
    <name evidence="1" type="ORF">GEMMAAP_18925</name>
</gene>
<dbReference type="AlphaFoldDB" id="A0A143BNT4"/>
<dbReference type="KEGG" id="gph:GEMMAAP_18925"/>